<dbReference type="AlphaFoldDB" id="A0A507CBI1"/>
<organism evidence="1 2">
    <name type="scientific">Synchytrium endobioticum</name>
    <dbReference type="NCBI Taxonomy" id="286115"/>
    <lineage>
        <taxon>Eukaryota</taxon>
        <taxon>Fungi</taxon>
        <taxon>Fungi incertae sedis</taxon>
        <taxon>Chytridiomycota</taxon>
        <taxon>Chytridiomycota incertae sedis</taxon>
        <taxon>Chytridiomycetes</taxon>
        <taxon>Synchytriales</taxon>
        <taxon>Synchytriaceae</taxon>
        <taxon>Synchytrium</taxon>
    </lineage>
</organism>
<evidence type="ECO:0000313" key="1">
    <source>
        <dbReference type="EMBL" id="TPX38940.1"/>
    </source>
</evidence>
<sequence length="146" mass="16024">MVNPLSTSVEDIPIDHTPIRITSAPPSKAFSGDSIESAVWLREIVSKAAINGLASVIKGSEPEPQPVLDKLNDAYNKVTNSRKSALLKEVLNIKQGDKPASTTITQYLNAYIYQTGKKSGFNLEDMKLFFAPLMSLKINRLLCELC</sequence>
<proteinExistence type="predicted"/>
<accession>A0A507CBI1</accession>
<reference evidence="1 2" key="1">
    <citation type="journal article" date="2019" name="Sci. Rep.">
        <title>Comparative genomics of chytrid fungi reveal insights into the obligate biotrophic and pathogenic lifestyle of Synchytrium endobioticum.</title>
        <authorList>
            <person name="van de Vossenberg B.T.L.H."/>
            <person name="Warris S."/>
            <person name="Nguyen H.D.T."/>
            <person name="van Gent-Pelzer M.P.E."/>
            <person name="Joly D.L."/>
            <person name="van de Geest H.C."/>
            <person name="Bonants P.J.M."/>
            <person name="Smith D.S."/>
            <person name="Levesque C.A."/>
            <person name="van der Lee T.A.J."/>
        </authorList>
    </citation>
    <scope>NUCLEOTIDE SEQUENCE [LARGE SCALE GENOMIC DNA]</scope>
    <source>
        <strain evidence="1 2">LEV6574</strain>
    </source>
</reference>
<dbReference type="Proteomes" id="UP000320475">
    <property type="component" value="Unassembled WGS sequence"/>
</dbReference>
<evidence type="ECO:0000313" key="2">
    <source>
        <dbReference type="Proteomes" id="UP000320475"/>
    </source>
</evidence>
<comment type="caution">
    <text evidence="1">The sequence shown here is derived from an EMBL/GenBank/DDBJ whole genome shotgun (WGS) entry which is preliminary data.</text>
</comment>
<protein>
    <submittedName>
        <fullName evidence="1">Uncharacterized protein</fullName>
    </submittedName>
</protein>
<name>A0A507CBI1_9FUNG</name>
<dbReference type="EMBL" id="QEAM01000540">
    <property type="protein sequence ID" value="TPX38940.1"/>
    <property type="molecule type" value="Genomic_DNA"/>
</dbReference>
<gene>
    <name evidence="1" type="ORF">SeLEV6574_g07503</name>
</gene>